<dbReference type="HAMAP" id="MF_01477">
    <property type="entry name" value="Iojap_RsfS"/>
    <property type="match status" value="1"/>
</dbReference>
<dbReference type="InterPro" id="IPR043519">
    <property type="entry name" value="NT_sf"/>
</dbReference>
<dbReference type="Gene3D" id="3.30.460.10">
    <property type="entry name" value="Beta Polymerase, domain 2"/>
    <property type="match status" value="1"/>
</dbReference>
<reference evidence="3 4" key="1">
    <citation type="journal article" date="2019" name="ISME J.">
        <title>Candidatus Macondimonas diazotrophica, a novel gammaproteobacterial genus dominating crude-oil-contaminated coastal sediments.</title>
        <authorList>
            <person name="Karthikeyan S."/>
            <person name="Konstantinidis K."/>
        </authorList>
    </citation>
    <scope>NUCLEOTIDE SEQUENCE [LARGE SCALE GENOMIC DNA]</scope>
    <source>
        <strain evidence="3 4">KTK01</strain>
    </source>
</reference>
<comment type="function">
    <text evidence="2">Functions as a ribosomal silencing factor. Interacts with ribosomal protein uL14 (rplN), blocking formation of intersubunit bridge B8. Prevents association of the 30S and 50S ribosomal subunits and the formation of functional ribosomes, thus repressing translation.</text>
</comment>
<dbReference type="RefSeq" id="WP_135280666.1">
    <property type="nucleotide sequence ID" value="NZ_SRIO01000002.1"/>
</dbReference>
<dbReference type="GO" id="GO:0017148">
    <property type="term" value="P:negative regulation of translation"/>
    <property type="evidence" value="ECO:0007669"/>
    <property type="project" value="UniProtKB-UniRule"/>
</dbReference>
<keyword evidence="2" id="KW-0678">Repressor</keyword>
<comment type="subcellular location">
    <subcellularLocation>
        <location evidence="2">Cytoplasm</location>
    </subcellularLocation>
</comment>
<dbReference type="NCBIfam" id="TIGR00090">
    <property type="entry name" value="rsfS_iojap_ybeB"/>
    <property type="match status" value="1"/>
</dbReference>
<dbReference type="AlphaFoldDB" id="A0A4Z0FDA5"/>
<proteinExistence type="inferred from homology"/>
<comment type="caution">
    <text evidence="3">The sequence shown here is derived from an EMBL/GenBank/DDBJ whole genome shotgun (WGS) entry which is preliminary data.</text>
</comment>
<dbReference type="GO" id="GO:0043023">
    <property type="term" value="F:ribosomal large subunit binding"/>
    <property type="evidence" value="ECO:0007669"/>
    <property type="project" value="TreeGrafter"/>
</dbReference>
<dbReference type="GO" id="GO:0042256">
    <property type="term" value="P:cytosolic ribosome assembly"/>
    <property type="evidence" value="ECO:0007669"/>
    <property type="project" value="UniProtKB-UniRule"/>
</dbReference>
<accession>A0A4Z0FDA5</accession>
<dbReference type="OrthoDB" id="9793681at2"/>
<evidence type="ECO:0000256" key="1">
    <source>
        <dbReference type="ARBA" id="ARBA00010574"/>
    </source>
</evidence>
<evidence type="ECO:0000256" key="2">
    <source>
        <dbReference type="HAMAP-Rule" id="MF_01477"/>
    </source>
</evidence>
<dbReference type="Proteomes" id="UP000297890">
    <property type="component" value="Unassembled WGS sequence"/>
</dbReference>
<protein>
    <recommendedName>
        <fullName evidence="2">Ribosomal silencing factor RsfS</fullName>
    </recommendedName>
</protein>
<evidence type="ECO:0000313" key="3">
    <source>
        <dbReference type="EMBL" id="TFZ83739.1"/>
    </source>
</evidence>
<gene>
    <name evidence="2 3" type="primary">rsfS</name>
    <name evidence="3" type="ORF">E4680_01785</name>
</gene>
<dbReference type="EMBL" id="SRIO01000002">
    <property type="protein sequence ID" value="TFZ83739.1"/>
    <property type="molecule type" value="Genomic_DNA"/>
</dbReference>
<dbReference type="InterPro" id="IPR004394">
    <property type="entry name" value="Iojap/RsfS/C7orf30"/>
</dbReference>
<keyword evidence="4" id="KW-1185">Reference proteome</keyword>
<comment type="subunit">
    <text evidence="2">Interacts with ribosomal protein uL14 (rplN).</text>
</comment>
<dbReference type="PANTHER" id="PTHR21043">
    <property type="entry name" value="IOJAP SUPERFAMILY ORTHOLOG"/>
    <property type="match status" value="1"/>
</dbReference>
<dbReference type="GO" id="GO:0090071">
    <property type="term" value="P:negative regulation of ribosome biogenesis"/>
    <property type="evidence" value="ECO:0007669"/>
    <property type="project" value="UniProtKB-UniRule"/>
</dbReference>
<organism evidence="3 4">
    <name type="scientific">Candidatus Macondimonas diazotrophica</name>
    <dbReference type="NCBI Taxonomy" id="2305248"/>
    <lineage>
        <taxon>Bacteria</taxon>
        <taxon>Pseudomonadati</taxon>
        <taxon>Pseudomonadota</taxon>
        <taxon>Gammaproteobacteria</taxon>
        <taxon>Chromatiales</taxon>
        <taxon>Ectothiorhodospiraceae</taxon>
        <taxon>Candidatus Macondimonas</taxon>
    </lineage>
</organism>
<dbReference type="PANTHER" id="PTHR21043:SF0">
    <property type="entry name" value="MITOCHONDRIAL ASSEMBLY OF RIBOSOMAL LARGE SUBUNIT PROTEIN 1"/>
    <property type="match status" value="1"/>
</dbReference>
<keyword evidence="2" id="KW-0963">Cytoplasm</keyword>
<dbReference type="Pfam" id="PF02410">
    <property type="entry name" value="RsfS"/>
    <property type="match status" value="1"/>
</dbReference>
<dbReference type="SUPFAM" id="SSF81301">
    <property type="entry name" value="Nucleotidyltransferase"/>
    <property type="match status" value="1"/>
</dbReference>
<sequence length="115" mass="12650">MDSEQLQTLTIDALDEIKAVDVVALDVRRLTSIADSIVIASGTSQRHVQSLADNVLQRAREAGIRPLGVEGEQTGDWVLVDLGDVIVHVMRPEVRDFYNLEKLWDVAPRSASVEG</sequence>
<evidence type="ECO:0000313" key="4">
    <source>
        <dbReference type="Proteomes" id="UP000297890"/>
    </source>
</evidence>
<comment type="similarity">
    <text evidence="1 2">Belongs to the Iojap/RsfS family.</text>
</comment>
<keyword evidence="2" id="KW-0810">Translation regulation</keyword>
<name>A0A4Z0FDA5_9GAMM</name>
<dbReference type="GO" id="GO:0005737">
    <property type="term" value="C:cytoplasm"/>
    <property type="evidence" value="ECO:0007669"/>
    <property type="project" value="UniProtKB-SubCell"/>
</dbReference>